<evidence type="ECO:0000313" key="3">
    <source>
        <dbReference type="EnsemblPlants" id="PAC:32954592.CDS.1"/>
    </source>
</evidence>
<proteinExistence type="predicted"/>
<sequence>MPHIQGRAARGLGGRQLVKGDPVQGMRDAVIPPRIEDTANSVIGRPHLTPGFPGSFLVLNPTRPGPLRPHPAPTDGYAMPSLELGCH</sequence>
<feature type="compositionally biased region" description="Pro residues" evidence="1">
    <location>
        <begin position="63"/>
        <end position="72"/>
    </location>
</feature>
<dbReference type="EnsemblPlants" id="Pp3c5_12020V3.1">
    <property type="protein sequence ID" value="PAC:32954592.CDS.1"/>
    <property type="gene ID" value="Pp3c5_12020"/>
</dbReference>
<dbReference type="EMBL" id="ABEU02000005">
    <property type="protein sequence ID" value="PNR53883.1"/>
    <property type="molecule type" value="Genomic_DNA"/>
</dbReference>
<gene>
    <name evidence="2" type="ORF">PHYPA_007558</name>
</gene>
<feature type="compositionally biased region" description="Low complexity" evidence="1">
    <location>
        <begin position="1"/>
        <end position="10"/>
    </location>
</feature>
<dbReference type="Gramene" id="Pp3c5_12020V3.1">
    <property type="protein sequence ID" value="PAC:32954592.CDS.1"/>
    <property type="gene ID" value="Pp3c5_12020"/>
</dbReference>
<protein>
    <submittedName>
        <fullName evidence="2 3">Uncharacterized protein</fullName>
    </submittedName>
</protein>
<dbReference type="PaxDb" id="3218-PP1S236_5V6.1"/>
<evidence type="ECO:0000313" key="2">
    <source>
        <dbReference type="EMBL" id="PNR53883.1"/>
    </source>
</evidence>
<organism evidence="2">
    <name type="scientific">Physcomitrium patens</name>
    <name type="common">Spreading-leaved earth moss</name>
    <name type="synonym">Physcomitrella patens</name>
    <dbReference type="NCBI Taxonomy" id="3218"/>
    <lineage>
        <taxon>Eukaryota</taxon>
        <taxon>Viridiplantae</taxon>
        <taxon>Streptophyta</taxon>
        <taxon>Embryophyta</taxon>
        <taxon>Bryophyta</taxon>
        <taxon>Bryophytina</taxon>
        <taxon>Bryopsida</taxon>
        <taxon>Funariidae</taxon>
        <taxon>Funariales</taxon>
        <taxon>Funariaceae</taxon>
        <taxon>Physcomitrium</taxon>
    </lineage>
</organism>
<evidence type="ECO:0000313" key="4">
    <source>
        <dbReference type="Proteomes" id="UP000006727"/>
    </source>
</evidence>
<dbReference type="AlphaFoldDB" id="A0A2K1KJD9"/>
<feature type="region of interest" description="Disordered" evidence="1">
    <location>
        <begin position="60"/>
        <end position="87"/>
    </location>
</feature>
<reference evidence="2 4" key="1">
    <citation type="journal article" date="2008" name="Science">
        <title>The Physcomitrella genome reveals evolutionary insights into the conquest of land by plants.</title>
        <authorList>
            <person name="Rensing S."/>
            <person name="Lang D."/>
            <person name="Zimmer A."/>
            <person name="Terry A."/>
            <person name="Salamov A."/>
            <person name="Shapiro H."/>
            <person name="Nishiyama T."/>
            <person name="Perroud P.-F."/>
            <person name="Lindquist E."/>
            <person name="Kamisugi Y."/>
            <person name="Tanahashi T."/>
            <person name="Sakakibara K."/>
            <person name="Fujita T."/>
            <person name="Oishi K."/>
            <person name="Shin-I T."/>
            <person name="Kuroki Y."/>
            <person name="Toyoda A."/>
            <person name="Suzuki Y."/>
            <person name="Hashimoto A."/>
            <person name="Yamaguchi K."/>
            <person name="Sugano A."/>
            <person name="Kohara Y."/>
            <person name="Fujiyama A."/>
            <person name="Anterola A."/>
            <person name="Aoki S."/>
            <person name="Ashton N."/>
            <person name="Barbazuk W.B."/>
            <person name="Barker E."/>
            <person name="Bennetzen J."/>
            <person name="Bezanilla M."/>
            <person name="Blankenship R."/>
            <person name="Cho S.H."/>
            <person name="Dutcher S."/>
            <person name="Estelle M."/>
            <person name="Fawcett J.A."/>
            <person name="Gundlach H."/>
            <person name="Hanada K."/>
            <person name="Heyl A."/>
            <person name="Hicks K.A."/>
            <person name="Hugh J."/>
            <person name="Lohr M."/>
            <person name="Mayer K."/>
            <person name="Melkozernov A."/>
            <person name="Murata T."/>
            <person name="Nelson D."/>
            <person name="Pils B."/>
            <person name="Prigge M."/>
            <person name="Reiss B."/>
            <person name="Renner T."/>
            <person name="Rombauts S."/>
            <person name="Rushton P."/>
            <person name="Sanderfoot A."/>
            <person name="Schween G."/>
            <person name="Shiu S.-H."/>
            <person name="Stueber K."/>
            <person name="Theodoulou F.L."/>
            <person name="Tu H."/>
            <person name="Van de Peer Y."/>
            <person name="Verrier P.J."/>
            <person name="Waters E."/>
            <person name="Wood A."/>
            <person name="Yang L."/>
            <person name="Cove D."/>
            <person name="Cuming A."/>
            <person name="Hasebe M."/>
            <person name="Lucas S."/>
            <person name="Mishler D.B."/>
            <person name="Reski R."/>
            <person name="Grigoriev I."/>
            <person name="Quatrano R.S."/>
            <person name="Boore J.L."/>
        </authorList>
    </citation>
    <scope>NUCLEOTIDE SEQUENCE [LARGE SCALE GENOMIC DNA]</scope>
    <source>
        <strain evidence="3 4">cv. Gransden 2004</strain>
    </source>
</reference>
<name>A0A2K1KJD9_PHYPA</name>
<dbReference type="Proteomes" id="UP000006727">
    <property type="component" value="Chromosome 5"/>
</dbReference>
<reference evidence="3" key="3">
    <citation type="submission" date="2020-12" db="UniProtKB">
        <authorList>
            <consortium name="EnsemblPlants"/>
        </authorList>
    </citation>
    <scope>IDENTIFICATION</scope>
</reference>
<reference evidence="2 4" key="2">
    <citation type="journal article" date="2018" name="Plant J.">
        <title>The Physcomitrella patens chromosome-scale assembly reveals moss genome structure and evolution.</title>
        <authorList>
            <person name="Lang D."/>
            <person name="Ullrich K.K."/>
            <person name="Murat F."/>
            <person name="Fuchs J."/>
            <person name="Jenkins J."/>
            <person name="Haas F.B."/>
            <person name="Piednoel M."/>
            <person name="Gundlach H."/>
            <person name="Van Bel M."/>
            <person name="Meyberg R."/>
            <person name="Vives C."/>
            <person name="Morata J."/>
            <person name="Symeonidi A."/>
            <person name="Hiss M."/>
            <person name="Muchero W."/>
            <person name="Kamisugi Y."/>
            <person name="Saleh O."/>
            <person name="Blanc G."/>
            <person name="Decker E.L."/>
            <person name="van Gessel N."/>
            <person name="Grimwood J."/>
            <person name="Hayes R.D."/>
            <person name="Graham S.W."/>
            <person name="Gunter L.E."/>
            <person name="McDaniel S.F."/>
            <person name="Hoernstein S.N.W."/>
            <person name="Larsson A."/>
            <person name="Li F.W."/>
            <person name="Perroud P.F."/>
            <person name="Phillips J."/>
            <person name="Ranjan P."/>
            <person name="Rokshar D.S."/>
            <person name="Rothfels C.J."/>
            <person name="Schneider L."/>
            <person name="Shu S."/>
            <person name="Stevenson D.W."/>
            <person name="Thummler F."/>
            <person name="Tillich M."/>
            <person name="Villarreal Aguilar J.C."/>
            <person name="Widiez T."/>
            <person name="Wong G.K."/>
            <person name="Wymore A."/>
            <person name="Zhang Y."/>
            <person name="Zimmer A.D."/>
            <person name="Quatrano R.S."/>
            <person name="Mayer K.F.X."/>
            <person name="Goodstein D."/>
            <person name="Casacuberta J.M."/>
            <person name="Vandepoele K."/>
            <person name="Reski R."/>
            <person name="Cuming A.C."/>
            <person name="Tuskan G.A."/>
            <person name="Maumus F."/>
            <person name="Salse J."/>
            <person name="Schmutz J."/>
            <person name="Rensing S.A."/>
        </authorList>
    </citation>
    <scope>NUCLEOTIDE SEQUENCE [LARGE SCALE GENOMIC DNA]</scope>
    <source>
        <strain evidence="3 4">cv. Gransden 2004</strain>
    </source>
</reference>
<dbReference type="InParanoid" id="A0A2K1KJD9"/>
<feature type="region of interest" description="Disordered" evidence="1">
    <location>
        <begin position="1"/>
        <end position="26"/>
    </location>
</feature>
<evidence type="ECO:0000256" key="1">
    <source>
        <dbReference type="SAM" id="MobiDB-lite"/>
    </source>
</evidence>
<keyword evidence="4" id="KW-1185">Reference proteome</keyword>
<accession>A0A2K1KJD9</accession>